<evidence type="ECO:0000313" key="2">
    <source>
        <dbReference type="Proteomes" id="UP000049495"/>
    </source>
</evidence>
<dbReference type="AlphaFoldDB" id="A0A822MTX0"/>
<accession>A0A822MTX0</accession>
<name>A0A822MTX0_9VIBR</name>
<dbReference type="EMBL" id="CCJV01000016">
    <property type="protein sequence ID" value="CDS94648.1"/>
    <property type="molecule type" value="Genomic_DNA"/>
</dbReference>
<protein>
    <submittedName>
        <fullName evidence="1">Uncharacterized protein</fullName>
    </submittedName>
</protein>
<gene>
    <name evidence="1" type="ORF">VCR5J5_1120022</name>
</gene>
<organism evidence="1 2">
    <name type="scientific">Vibrio crassostreae</name>
    <dbReference type="NCBI Taxonomy" id="246167"/>
    <lineage>
        <taxon>Bacteria</taxon>
        <taxon>Pseudomonadati</taxon>
        <taxon>Pseudomonadota</taxon>
        <taxon>Gammaproteobacteria</taxon>
        <taxon>Vibrionales</taxon>
        <taxon>Vibrionaceae</taxon>
        <taxon>Vibrio</taxon>
    </lineage>
</organism>
<sequence>MGVTSSSIFATNQVLKDPSFDNMNLAELYLKDRVHLITDFLSLIGHLPK</sequence>
<evidence type="ECO:0000313" key="1">
    <source>
        <dbReference type="EMBL" id="CDS94648.1"/>
    </source>
</evidence>
<dbReference type="Proteomes" id="UP000049495">
    <property type="component" value="Unassembled WGS sequence"/>
</dbReference>
<proteinExistence type="predicted"/>
<reference evidence="2" key="1">
    <citation type="submission" date="2014-06" db="EMBL/GenBank/DDBJ databases">
        <authorList>
            <person name="Le Roux Frederique"/>
        </authorList>
    </citation>
    <scope>NUCLEOTIDE SEQUENCE [LARGE SCALE GENOMIC DNA]</scope>
    <source>
        <strain evidence="2">J5-5</strain>
    </source>
</reference>
<comment type="caution">
    <text evidence="1">The sequence shown here is derived from an EMBL/GenBank/DDBJ whole genome shotgun (WGS) entry which is preliminary data.</text>
</comment>